<dbReference type="AlphaFoldDB" id="A0A101XSI1"/>
<dbReference type="Pfam" id="PF05137">
    <property type="entry name" value="PilN"/>
    <property type="match status" value="1"/>
</dbReference>
<organism evidence="1 2">
    <name type="scientific">Ferroacidibacillus organovorans</name>
    <dbReference type="NCBI Taxonomy" id="1765683"/>
    <lineage>
        <taxon>Bacteria</taxon>
        <taxon>Bacillati</taxon>
        <taxon>Bacillota</taxon>
        <taxon>Bacilli</taxon>
        <taxon>Bacillales</taxon>
        <taxon>Alicyclobacillaceae</taxon>
        <taxon>Ferroacidibacillus</taxon>
    </lineage>
</organism>
<dbReference type="InterPro" id="IPR007813">
    <property type="entry name" value="PilN"/>
</dbReference>
<reference evidence="1 2" key="1">
    <citation type="submission" date="2015-12" db="EMBL/GenBank/DDBJ databases">
        <title>Draft genome sequence of Acidibacillus ferrooxidans ITV001, isolated from a chalcopyrite acid mine drainage site in Brazil.</title>
        <authorList>
            <person name="Dall'Agnol H."/>
            <person name="Nancucheo I."/>
            <person name="Johnson B."/>
            <person name="Oliveira R."/>
            <person name="Leite L."/>
            <person name="Pylro V."/>
            <person name="Nunes G.L."/>
            <person name="Tzotzos G."/>
            <person name="Fernandes G.R."/>
            <person name="Dutra J."/>
            <person name="Orellana S.C."/>
            <person name="Oliveira G."/>
        </authorList>
    </citation>
    <scope>NUCLEOTIDE SEQUENCE [LARGE SCALE GENOMIC DNA]</scope>
    <source>
        <strain evidence="2">ITV01</strain>
    </source>
</reference>
<keyword evidence="2" id="KW-1185">Reference proteome</keyword>
<dbReference type="Proteomes" id="UP000053557">
    <property type="component" value="Unassembled WGS sequence"/>
</dbReference>
<dbReference type="OrthoDB" id="9975519at2"/>
<proteinExistence type="predicted"/>
<name>A0A101XSI1_9BACL</name>
<evidence type="ECO:0008006" key="3">
    <source>
        <dbReference type="Google" id="ProtNLM"/>
    </source>
</evidence>
<dbReference type="RefSeq" id="WP_067712447.1">
    <property type="nucleotide sequence ID" value="NZ_LPVJ01000009.1"/>
</dbReference>
<sequence>MNINLLPRQSLWERWRSFVLLTAMATLLSVSAVATTVIIIDQSRLRTTQQTLTWMLDQQSSLQKEQTILNSKLQSYATNILQEQSVGPQWLIQSVISEFMSSLPPGAQINSLSYNGNSLMILGTASNLLEIAQFESKLTIINSVQSVFIQSLSSIQANHFSFTMAVQLKGAAKNLP</sequence>
<comment type="caution">
    <text evidence="1">The sequence shown here is derived from an EMBL/GenBank/DDBJ whole genome shotgun (WGS) entry which is preliminary data.</text>
</comment>
<accession>A0A101XSI1</accession>
<evidence type="ECO:0000313" key="2">
    <source>
        <dbReference type="Proteomes" id="UP000053557"/>
    </source>
</evidence>
<dbReference type="EMBL" id="LPVJ01000009">
    <property type="protein sequence ID" value="KUO96734.1"/>
    <property type="molecule type" value="Genomic_DNA"/>
</dbReference>
<protein>
    <recommendedName>
        <fullName evidence="3">Fimbrial assembly protein</fullName>
    </recommendedName>
</protein>
<gene>
    <name evidence="1" type="ORF">ATW55_07895</name>
</gene>
<evidence type="ECO:0000313" key="1">
    <source>
        <dbReference type="EMBL" id="KUO96734.1"/>
    </source>
</evidence>